<keyword evidence="11" id="KW-1185">Reference proteome</keyword>
<evidence type="ECO:0000256" key="8">
    <source>
        <dbReference type="ARBA" id="ARBA00070305"/>
    </source>
</evidence>
<dbReference type="InterPro" id="IPR003439">
    <property type="entry name" value="ABC_transporter-like_ATP-bd"/>
</dbReference>
<reference evidence="10 11" key="1">
    <citation type="submission" date="2016-12" db="EMBL/GenBank/DDBJ databases">
        <title>Domibacillus sp. SAB 38T whole genome sequencing.</title>
        <authorList>
            <person name="Verma A."/>
            <person name="Ojha A.K."/>
            <person name="Krishnamurthi S."/>
        </authorList>
    </citation>
    <scope>NUCLEOTIDE SEQUENCE [LARGE SCALE GENOMIC DNA]</scope>
    <source>
        <strain evidence="10 11">SAB 38</strain>
    </source>
</reference>
<dbReference type="SMART" id="SM00382">
    <property type="entry name" value="AAA"/>
    <property type="match status" value="1"/>
</dbReference>
<keyword evidence="2" id="KW-0547">Nucleotide-binding</keyword>
<feature type="domain" description="ABC transporter" evidence="9">
    <location>
        <begin position="9"/>
        <end position="237"/>
    </location>
</feature>
<dbReference type="InterPro" id="IPR050166">
    <property type="entry name" value="ABC_transporter_ATP-bind"/>
</dbReference>
<dbReference type="GO" id="GO:0005524">
    <property type="term" value="F:ATP binding"/>
    <property type="evidence" value="ECO:0007669"/>
    <property type="project" value="UniProtKB-KW"/>
</dbReference>
<sequence length="265" mass="29439">MEKELNDKLTINQLNLSYDGKRTIFKDVSLNIKKGEFVSIVGPSGCGKSSLLNVIAGFIQPTSGDIYVNKTPVKKPGPDRAVVFQDLALFPWLNVIDNVAFGLKIQSMDKKDRFEKSMEAIQLVGLSGYEKASIHDLSGGMKQRVAIARTLVTNPEILLMDEPFSALDAQTRENMQDELMRIQEKTGMTIVLVTHSIDEAVYLSDHVVVMQNGGGAILDMINVSLPRPRNLEMRLTPAFNEYKRQLIQNLKEGHVYKGEQSGSGI</sequence>
<name>A0A1V2AB66_9BACI</name>
<dbReference type="RefSeq" id="WP_076763873.1">
    <property type="nucleotide sequence ID" value="NZ_MSFI01000005.1"/>
</dbReference>
<comment type="catalytic activity">
    <reaction evidence="5">
        <text>a quaternary ammonium(out) + ATP + H2O = a quaternary ammonium(in) + ADP + phosphate + H(+)</text>
        <dbReference type="Rhea" id="RHEA:11036"/>
        <dbReference type="ChEBI" id="CHEBI:15377"/>
        <dbReference type="ChEBI" id="CHEBI:15378"/>
        <dbReference type="ChEBI" id="CHEBI:30616"/>
        <dbReference type="ChEBI" id="CHEBI:35267"/>
        <dbReference type="ChEBI" id="CHEBI:43474"/>
        <dbReference type="ChEBI" id="CHEBI:456216"/>
        <dbReference type="EC" id="7.6.2.9"/>
    </reaction>
</comment>
<comment type="caution">
    <text evidence="10">The sequence shown here is derived from an EMBL/GenBank/DDBJ whole genome shotgun (WGS) entry which is preliminary data.</text>
</comment>
<dbReference type="STRING" id="1714355.BTO28_02905"/>
<evidence type="ECO:0000256" key="1">
    <source>
        <dbReference type="ARBA" id="ARBA00022448"/>
    </source>
</evidence>
<dbReference type="SUPFAM" id="SSF52540">
    <property type="entry name" value="P-loop containing nucleoside triphosphate hydrolases"/>
    <property type="match status" value="1"/>
</dbReference>
<keyword evidence="4" id="KW-1278">Translocase</keyword>
<dbReference type="EMBL" id="MSFI01000005">
    <property type="protein sequence ID" value="OMP68229.1"/>
    <property type="molecule type" value="Genomic_DNA"/>
</dbReference>
<evidence type="ECO:0000313" key="10">
    <source>
        <dbReference type="EMBL" id="OMP68229.1"/>
    </source>
</evidence>
<comment type="subunit">
    <text evidence="6">The complex is composed of two ATP-binding proteins (OpuCA), two transmembrane proteins (OpuCB and OpuCD) and a solute-binding protein (OpuCC).</text>
</comment>
<dbReference type="PROSITE" id="PS00211">
    <property type="entry name" value="ABC_TRANSPORTER_1"/>
    <property type="match status" value="1"/>
</dbReference>
<dbReference type="AlphaFoldDB" id="A0A1V2AB66"/>
<dbReference type="FunFam" id="3.40.50.300:FF:000425">
    <property type="entry name" value="Probable ABC transporter, ATP-binding subunit"/>
    <property type="match status" value="1"/>
</dbReference>
<evidence type="ECO:0000256" key="5">
    <source>
        <dbReference type="ARBA" id="ARBA00052482"/>
    </source>
</evidence>
<evidence type="ECO:0000256" key="3">
    <source>
        <dbReference type="ARBA" id="ARBA00022840"/>
    </source>
</evidence>
<dbReference type="EC" id="7.6.2.9" evidence="7"/>
<evidence type="ECO:0000256" key="4">
    <source>
        <dbReference type="ARBA" id="ARBA00022967"/>
    </source>
</evidence>
<dbReference type="InterPro" id="IPR017871">
    <property type="entry name" value="ABC_transporter-like_CS"/>
</dbReference>
<keyword evidence="3" id="KW-0067">ATP-binding</keyword>
<dbReference type="InterPro" id="IPR027417">
    <property type="entry name" value="P-loop_NTPase"/>
</dbReference>
<dbReference type="PANTHER" id="PTHR42788">
    <property type="entry name" value="TAURINE IMPORT ATP-BINDING PROTEIN-RELATED"/>
    <property type="match status" value="1"/>
</dbReference>
<evidence type="ECO:0000256" key="2">
    <source>
        <dbReference type="ARBA" id="ARBA00022741"/>
    </source>
</evidence>
<evidence type="ECO:0000259" key="9">
    <source>
        <dbReference type="PROSITE" id="PS50893"/>
    </source>
</evidence>
<dbReference type="PANTHER" id="PTHR42788:SF13">
    <property type="entry name" value="ALIPHATIC SULFONATES IMPORT ATP-BINDING PROTEIN SSUB"/>
    <property type="match status" value="1"/>
</dbReference>
<dbReference type="InterPro" id="IPR003593">
    <property type="entry name" value="AAA+_ATPase"/>
</dbReference>
<proteinExistence type="predicted"/>
<organism evidence="10 11">
    <name type="scientific">Domibacillus epiphyticus</name>
    <dbReference type="NCBI Taxonomy" id="1714355"/>
    <lineage>
        <taxon>Bacteria</taxon>
        <taxon>Bacillati</taxon>
        <taxon>Bacillota</taxon>
        <taxon>Bacilli</taxon>
        <taxon>Bacillales</taxon>
        <taxon>Bacillaceae</taxon>
        <taxon>Domibacillus</taxon>
    </lineage>
</organism>
<evidence type="ECO:0000256" key="7">
    <source>
        <dbReference type="ARBA" id="ARBA00066388"/>
    </source>
</evidence>
<dbReference type="GO" id="GO:0015418">
    <property type="term" value="F:ABC-type quaternary ammonium compound transporting activity"/>
    <property type="evidence" value="ECO:0007669"/>
    <property type="project" value="UniProtKB-EC"/>
</dbReference>
<protein>
    <recommendedName>
        <fullName evidence="8">Carnitine transport ATP-binding protein OpuCA</fullName>
        <ecNumber evidence="7">7.6.2.9</ecNumber>
    </recommendedName>
</protein>
<accession>A0A1V2AB66</accession>
<dbReference type="CDD" id="cd03293">
    <property type="entry name" value="ABC_NrtD_SsuB_transporters"/>
    <property type="match status" value="1"/>
</dbReference>
<dbReference type="OrthoDB" id="9802264at2"/>
<evidence type="ECO:0000256" key="6">
    <source>
        <dbReference type="ARBA" id="ARBA00063934"/>
    </source>
</evidence>
<dbReference type="Proteomes" id="UP000188613">
    <property type="component" value="Unassembled WGS sequence"/>
</dbReference>
<dbReference type="Gene3D" id="3.40.50.300">
    <property type="entry name" value="P-loop containing nucleotide triphosphate hydrolases"/>
    <property type="match status" value="1"/>
</dbReference>
<dbReference type="GO" id="GO:0016887">
    <property type="term" value="F:ATP hydrolysis activity"/>
    <property type="evidence" value="ECO:0007669"/>
    <property type="project" value="InterPro"/>
</dbReference>
<gene>
    <name evidence="10" type="ORF">BTO28_02905</name>
</gene>
<dbReference type="PROSITE" id="PS50893">
    <property type="entry name" value="ABC_TRANSPORTER_2"/>
    <property type="match status" value="1"/>
</dbReference>
<evidence type="ECO:0000313" key="11">
    <source>
        <dbReference type="Proteomes" id="UP000188613"/>
    </source>
</evidence>
<keyword evidence="1" id="KW-0813">Transport</keyword>
<dbReference type="Pfam" id="PF00005">
    <property type="entry name" value="ABC_tran"/>
    <property type="match status" value="1"/>
</dbReference>